<dbReference type="EMBL" id="CP012365">
    <property type="protein sequence ID" value="AKX60139.1"/>
    <property type="molecule type" value="Genomic_DNA"/>
</dbReference>
<sequence>MDTIFWYDFETTGINPSTDRPLQVAGIRTNWALEVIDEPLNFYSQLSADILPSLRACLVTGITPQQLVEQGLSEVEFITQLRAQMLLPGTCNAGYNNIRFDDEMLRYSLYRNFYDPYAHEWQGNNSRWDLIDALRCAYALRPEGIHWPVDDSGKVSLRLELLTKANGIEHGHAHDALADVYATIAMARCLRQQQPQLFDYLFNLRVKSAVSQRIKLLHPLLHVSGKFAASRHYLAPVLPLAWHPKNKNAVIVCDLHGDLSPLFELTAEQLRETLYTAHDTLLAQGKKPVPLKLVHINKCPVVAPMGVLREQDKQRLNWSDQLWQDNYQQLLQQVAVVQRKVSAVFNTESWGNQATEVETQLYAGFFSPRDKGLFERIHQEGPGVFAQVSQAVTDQRVPTLLARFQARNFYSSLTEEQKVQWLNFCSQRLTQVEQGAPRTLAQIEQELLELTPEERATPVIQQWLDYIAQLRQQLSIS</sequence>
<feature type="binding site" evidence="14">
    <location>
        <position position="10"/>
    </location>
    <ligand>
        <name>substrate</name>
    </ligand>
</feature>
<dbReference type="STRING" id="1697053.AKN87_00025"/>
<evidence type="ECO:0000259" key="17">
    <source>
        <dbReference type="PROSITE" id="PS51785"/>
    </source>
</evidence>
<dbReference type="InterPro" id="IPR034747">
    <property type="entry name" value="EXOI_SH3"/>
</dbReference>
<dbReference type="Pfam" id="PF00929">
    <property type="entry name" value="RNase_T"/>
    <property type="match status" value="1"/>
</dbReference>
<accession>A0A0K1XFW6</accession>
<keyword evidence="9 15" id="KW-0460">Magnesium</keyword>
<protein>
    <recommendedName>
        <fullName evidence="3 13">Exodeoxyribonuclease I</fullName>
        <ecNumber evidence="2 13">3.1.11.1</ecNumber>
    </recommendedName>
</protein>
<feature type="binding site" evidence="14">
    <location>
        <position position="158"/>
    </location>
    <ligand>
        <name>substrate</name>
    </ligand>
</feature>
<evidence type="ECO:0000256" key="5">
    <source>
        <dbReference type="ARBA" id="ARBA00022723"/>
    </source>
</evidence>
<dbReference type="Pfam" id="PF26016">
    <property type="entry name" value="ExoI_C"/>
    <property type="match status" value="1"/>
</dbReference>
<gene>
    <name evidence="18" type="primary">sbcB</name>
    <name evidence="18" type="ORF">AKN88_09530</name>
</gene>
<dbReference type="GO" id="GO:0008310">
    <property type="term" value="F:single-stranded DNA 3'-5' DNA exonuclease activity"/>
    <property type="evidence" value="ECO:0007669"/>
    <property type="project" value="UniProtKB-EC"/>
</dbReference>
<evidence type="ECO:0000313" key="19">
    <source>
        <dbReference type="Proteomes" id="UP000063953"/>
    </source>
</evidence>
<dbReference type="PROSITE" id="PS51784">
    <property type="entry name" value="EXOI_SH3"/>
    <property type="match status" value="1"/>
</dbReference>
<evidence type="ECO:0000256" key="9">
    <source>
        <dbReference type="ARBA" id="ARBA00022842"/>
    </source>
</evidence>
<dbReference type="InterPro" id="IPR036397">
    <property type="entry name" value="RNaseH_sf"/>
</dbReference>
<feature type="binding site" evidence="15">
    <location>
        <position position="8"/>
    </location>
    <ligand>
        <name>Mg(2+)</name>
        <dbReference type="ChEBI" id="CHEBI:18420"/>
        <label>1</label>
    </ligand>
</feature>
<dbReference type="Gene3D" id="1.20.1280.70">
    <property type="entry name" value="Exonuclease ExoI, domain 3"/>
    <property type="match status" value="1"/>
</dbReference>
<dbReference type="Gene3D" id="3.30.420.10">
    <property type="entry name" value="Ribonuclease H-like superfamily/Ribonuclease H"/>
    <property type="match status" value="1"/>
</dbReference>
<evidence type="ECO:0000256" key="6">
    <source>
        <dbReference type="ARBA" id="ARBA00022763"/>
    </source>
</evidence>
<dbReference type="GO" id="GO:0003677">
    <property type="term" value="F:DNA binding"/>
    <property type="evidence" value="ECO:0007669"/>
    <property type="project" value="UniProtKB-KW"/>
</dbReference>
<keyword evidence="8 13" id="KW-0269">Exonuclease</keyword>
<dbReference type="InterPro" id="IPR058561">
    <property type="entry name" value="Exonuc_1_C"/>
</dbReference>
<dbReference type="InterPro" id="IPR012337">
    <property type="entry name" value="RNaseH-like_sf"/>
</dbReference>
<evidence type="ECO:0000256" key="14">
    <source>
        <dbReference type="PIRSR" id="PIRSR000977-1"/>
    </source>
</evidence>
<evidence type="ECO:0000256" key="13">
    <source>
        <dbReference type="PIRNR" id="PIRNR000977"/>
    </source>
</evidence>
<evidence type="ECO:0000256" key="8">
    <source>
        <dbReference type="ARBA" id="ARBA00022839"/>
    </source>
</evidence>
<comment type="catalytic activity">
    <reaction evidence="1 13">
        <text>Exonucleolytic cleavage in the 3'- to 5'-direction to yield nucleoside 5'-phosphates.</text>
        <dbReference type="EC" id="3.1.11.1"/>
    </reaction>
</comment>
<dbReference type="PROSITE" id="PS51785">
    <property type="entry name" value="EXOI_C"/>
    <property type="match status" value="1"/>
</dbReference>
<evidence type="ECO:0000256" key="12">
    <source>
        <dbReference type="ARBA" id="ARBA00046792"/>
    </source>
</evidence>
<dbReference type="NCBIfam" id="NF008746">
    <property type="entry name" value="PRK11779.1"/>
    <property type="match status" value="1"/>
</dbReference>
<comment type="subunit">
    <text evidence="12">Monomer. Interacts with ssb (via C-terminus); this interaction stimulates the exonuclease activity by recruiting the enzyme to its substrate.</text>
</comment>
<dbReference type="PIRSF" id="PIRSF000977">
    <property type="entry name" value="Exodeoxyribonuclease_I"/>
    <property type="match status" value="1"/>
</dbReference>
<dbReference type="InterPro" id="IPR038649">
    <property type="entry name" value="EXOI_SH3_sf"/>
</dbReference>
<evidence type="ECO:0000256" key="10">
    <source>
        <dbReference type="ARBA" id="ARBA00023125"/>
    </source>
</evidence>
<evidence type="ECO:0000259" key="16">
    <source>
        <dbReference type="PROSITE" id="PS51784"/>
    </source>
</evidence>
<feature type="domain" description="ExoI C-terminal" evidence="17">
    <location>
        <begin position="353"/>
        <end position="475"/>
    </location>
</feature>
<dbReference type="EC" id="3.1.11.1" evidence="2 13"/>
<keyword evidence="11 13" id="KW-0234">DNA repair</keyword>
<dbReference type="InterPro" id="IPR013520">
    <property type="entry name" value="Ribonucl_H"/>
</dbReference>
<feature type="binding site" evidence="15">
    <location>
        <position position="10"/>
    </location>
    <ligand>
        <name>Mg(2+)</name>
        <dbReference type="ChEBI" id="CHEBI:18420"/>
        <label>2</label>
    </ligand>
</feature>
<dbReference type="Proteomes" id="UP000063953">
    <property type="component" value="Chromosome"/>
</dbReference>
<dbReference type="FunFam" id="3.30.1520.20:FF:000001">
    <property type="entry name" value="Exodeoxyribonuclease I"/>
    <property type="match status" value="1"/>
</dbReference>
<dbReference type="GO" id="GO:0046872">
    <property type="term" value="F:metal ion binding"/>
    <property type="evidence" value="ECO:0007669"/>
    <property type="project" value="UniProtKB-KW"/>
</dbReference>
<dbReference type="SUPFAM" id="SSF53098">
    <property type="entry name" value="Ribonuclease H-like"/>
    <property type="match status" value="1"/>
</dbReference>
<dbReference type="FunFam" id="3.30.420.10:FF:000033">
    <property type="entry name" value="Exodeoxyribonuclease I"/>
    <property type="match status" value="1"/>
</dbReference>
<evidence type="ECO:0000256" key="11">
    <source>
        <dbReference type="ARBA" id="ARBA00023204"/>
    </source>
</evidence>
<evidence type="ECO:0000256" key="3">
    <source>
        <dbReference type="ARBA" id="ARBA00019900"/>
    </source>
</evidence>
<keyword evidence="10" id="KW-0238">DNA-binding</keyword>
<evidence type="ECO:0000256" key="7">
    <source>
        <dbReference type="ARBA" id="ARBA00022801"/>
    </source>
</evidence>
<evidence type="ECO:0000313" key="18">
    <source>
        <dbReference type="EMBL" id="AKX60139.1"/>
    </source>
</evidence>
<evidence type="ECO:0000256" key="1">
    <source>
        <dbReference type="ARBA" id="ARBA00000563"/>
    </source>
</evidence>
<evidence type="ECO:0000256" key="15">
    <source>
        <dbReference type="PIRSR" id="PIRSR000977-2"/>
    </source>
</evidence>
<dbReference type="PATRIC" id="fig|1698449.3.peg.1913"/>
<keyword evidence="7 13" id="KW-0378">Hydrolase</keyword>
<dbReference type="InterPro" id="IPR013620">
    <property type="entry name" value="Exonuc_1_SH3"/>
</dbReference>
<evidence type="ECO:0000256" key="2">
    <source>
        <dbReference type="ARBA" id="ARBA00012108"/>
    </source>
</evidence>
<reference evidence="18 19" key="1">
    <citation type="journal article" date="2015" name="Genome Announc.">
        <title>Genome Sequences of Oblitimonas alkaliphila gen. nov. sp. nov. (Proposed), a Novel Bacterium of the Pseudomonadaceae Family.</title>
        <authorList>
            <person name="Lauer A.C."/>
            <person name="Nicholson A.C."/>
            <person name="Humrighouse B.W."/>
            <person name="Emery B."/>
            <person name="Drobish A."/>
            <person name="Juieng P."/>
            <person name="Loparev V."/>
            <person name="McQuiston J.R."/>
        </authorList>
    </citation>
    <scope>NUCLEOTIDE SEQUENCE [LARGE SCALE GENOMIC DNA]</scope>
    <source>
        <strain evidence="18 19">E5571</strain>
    </source>
</reference>
<feature type="domain" description="ExoI SH3-like" evidence="16">
    <location>
        <begin position="195"/>
        <end position="349"/>
    </location>
</feature>
<evidence type="ECO:0000256" key="4">
    <source>
        <dbReference type="ARBA" id="ARBA00022722"/>
    </source>
</evidence>
<dbReference type="RefSeq" id="WP_053101440.1">
    <property type="nucleotide sequence ID" value="NZ_CP012365.1"/>
</dbReference>
<dbReference type="InterPro" id="IPR023607">
    <property type="entry name" value="Exodeoxyribonuclease_I"/>
</dbReference>
<keyword evidence="19" id="KW-1185">Reference proteome</keyword>
<dbReference type="SMART" id="SM00479">
    <property type="entry name" value="EXOIII"/>
    <property type="match status" value="1"/>
</dbReference>
<comment type="cofactor">
    <cofactor evidence="15">
        <name>Mg(2+)</name>
        <dbReference type="ChEBI" id="CHEBI:18420"/>
    </cofactor>
    <text evidence="15">Binds 2 Mg(2+) ions per monomer.</text>
</comment>
<name>A0A0K1XFW6_9GAMM</name>
<keyword evidence="4 13" id="KW-0540">Nuclease</keyword>
<keyword evidence="6 13" id="KW-0227">DNA damage</keyword>
<feature type="binding site" evidence="15">
    <location>
        <position position="179"/>
    </location>
    <ligand>
        <name>Mg(2+)</name>
        <dbReference type="ChEBI" id="CHEBI:18420"/>
        <label>2</label>
    </ligand>
</feature>
<proteinExistence type="predicted"/>
<dbReference type="AlphaFoldDB" id="A0A0K1XFW6"/>
<dbReference type="CDD" id="cd06138">
    <property type="entry name" value="ExoI_N"/>
    <property type="match status" value="1"/>
</dbReference>
<organism evidence="18 19">
    <name type="scientific">Thiopseudomonas alkaliphila</name>
    <dbReference type="NCBI Taxonomy" id="1697053"/>
    <lineage>
        <taxon>Bacteria</taxon>
        <taxon>Pseudomonadati</taxon>
        <taxon>Pseudomonadota</taxon>
        <taxon>Gammaproteobacteria</taxon>
        <taxon>Pseudomonadales</taxon>
        <taxon>Pseudomonadaceae</taxon>
        <taxon>Thiopseudomonas</taxon>
    </lineage>
</organism>
<dbReference type="Pfam" id="PF08411">
    <property type="entry name" value="ExoI_SH3"/>
    <property type="match status" value="1"/>
</dbReference>
<dbReference type="GO" id="GO:0006281">
    <property type="term" value="P:DNA repair"/>
    <property type="evidence" value="ECO:0007669"/>
    <property type="project" value="UniProtKB-KW"/>
</dbReference>
<dbReference type="Gene3D" id="3.30.1520.20">
    <property type="entry name" value="Exonuclease ExoI, domain 2"/>
    <property type="match status" value="1"/>
</dbReference>
<keyword evidence="5 15" id="KW-0479">Metal-binding</keyword>